<evidence type="ECO:0000256" key="2">
    <source>
        <dbReference type="ARBA" id="ARBA00023141"/>
    </source>
</evidence>
<feature type="binding site" evidence="3">
    <location>
        <begin position="14"/>
        <end position="16"/>
    </location>
    <ligand>
        <name>shikimate</name>
        <dbReference type="ChEBI" id="CHEBI:36208"/>
    </ligand>
</feature>
<protein>
    <recommendedName>
        <fullName evidence="3">Shikimate dehydrogenase (NADP(+))</fullName>
        <shortName evidence="3">SDH</shortName>
        <ecNumber evidence="3">1.1.1.25</ecNumber>
    </recommendedName>
</protein>
<dbReference type="Gene3D" id="3.40.50.10860">
    <property type="entry name" value="Leucine Dehydrogenase, chain A, domain 1"/>
    <property type="match status" value="1"/>
</dbReference>
<comment type="function">
    <text evidence="3">Involved in the biosynthesis of the chorismate, which leads to the biosynthesis of aromatic amino acids. Catalyzes the reversible NADPH linked reduction of 3-dehydroshikimate (DHSA) to yield shikimate (SA).</text>
</comment>
<evidence type="ECO:0000313" key="5">
    <source>
        <dbReference type="EMBL" id="MPW26588.1"/>
    </source>
</evidence>
<reference evidence="5 6" key="1">
    <citation type="submission" date="2019-10" db="EMBL/GenBank/DDBJ databases">
        <title>Alkalibaculum tamaniensis sp.nov., a new alkaliphilic acetogen, isolated on methoxylated aromatics from a mud volcano.</title>
        <authorList>
            <person name="Khomyakova M.A."/>
            <person name="Merkel A.Y."/>
            <person name="Bonch-Osmolovskaya E.A."/>
            <person name="Slobodkin A.I."/>
        </authorList>
    </citation>
    <scope>NUCLEOTIDE SEQUENCE [LARGE SCALE GENOMIC DNA]</scope>
    <source>
        <strain evidence="5 6">M08DMB</strain>
    </source>
</reference>
<dbReference type="Gene3D" id="3.40.50.720">
    <property type="entry name" value="NAD(P)-binding Rossmann-like Domain"/>
    <property type="match status" value="1"/>
</dbReference>
<comment type="caution">
    <text evidence="3">Lacks conserved residue(s) required for the propagation of feature annotation.</text>
</comment>
<dbReference type="UniPathway" id="UPA00053">
    <property type="reaction ID" value="UER00087"/>
</dbReference>
<evidence type="ECO:0000256" key="3">
    <source>
        <dbReference type="HAMAP-Rule" id="MF_00222"/>
    </source>
</evidence>
<dbReference type="GO" id="GO:0009423">
    <property type="term" value="P:chorismate biosynthetic process"/>
    <property type="evidence" value="ECO:0007669"/>
    <property type="project" value="UniProtKB-UniRule"/>
</dbReference>
<sequence>MKQFGLLGEKLSYSFSPQIHEIIFNFIGEEYLYDLVEISLGSLNAKFPEIIHKYHGLNVTIPYKKDVIELLDVLDNISSEIGAVNTIKVVNGKLEGYNTDYFGFGATLDKYNVSIINKKAYILGTGGASKAVYYYLKNNNIGDIVFVNRKPETHWAKDCRIITYEECKNESGDLVINATPLGMDNLSDQSPLCKDTLSNFHSAIDLIYNPRETIFLKHARELGLQSINGLYMLVAQAIKSEEIWNDIKIDDVVINKIFHEIEKIIY</sequence>
<dbReference type="GO" id="GO:0009073">
    <property type="term" value="P:aromatic amino acid family biosynthetic process"/>
    <property type="evidence" value="ECO:0007669"/>
    <property type="project" value="UniProtKB-KW"/>
</dbReference>
<comment type="similarity">
    <text evidence="3">Belongs to the shikimate dehydrogenase family.</text>
</comment>
<dbReference type="GO" id="GO:0008652">
    <property type="term" value="P:amino acid biosynthetic process"/>
    <property type="evidence" value="ECO:0007669"/>
    <property type="project" value="UniProtKB-KW"/>
</dbReference>
<dbReference type="HAMAP" id="MF_00222">
    <property type="entry name" value="Shikimate_DH_AroE"/>
    <property type="match status" value="1"/>
</dbReference>
<dbReference type="EC" id="1.1.1.25" evidence="3"/>
<dbReference type="EMBL" id="WHNX01000021">
    <property type="protein sequence ID" value="MPW26588.1"/>
    <property type="molecule type" value="Genomic_DNA"/>
</dbReference>
<dbReference type="Pfam" id="PF08501">
    <property type="entry name" value="Shikimate_dh_N"/>
    <property type="match status" value="1"/>
</dbReference>
<dbReference type="SUPFAM" id="SSF51735">
    <property type="entry name" value="NAD(P)-binding Rossmann-fold domains"/>
    <property type="match status" value="1"/>
</dbReference>
<feature type="binding site" evidence="3">
    <location>
        <position position="236"/>
    </location>
    <ligand>
        <name>shikimate</name>
        <dbReference type="ChEBI" id="CHEBI:36208"/>
    </ligand>
</feature>
<evidence type="ECO:0000256" key="1">
    <source>
        <dbReference type="ARBA" id="ARBA00004871"/>
    </source>
</evidence>
<organism evidence="5 6">
    <name type="scientific">Alkalibaculum sporogenes</name>
    <dbReference type="NCBI Taxonomy" id="2655001"/>
    <lineage>
        <taxon>Bacteria</taxon>
        <taxon>Bacillati</taxon>
        <taxon>Bacillota</taxon>
        <taxon>Clostridia</taxon>
        <taxon>Eubacteriales</taxon>
        <taxon>Eubacteriaceae</taxon>
        <taxon>Alkalibaculum</taxon>
    </lineage>
</organism>
<comment type="subunit">
    <text evidence="3">Homodimer.</text>
</comment>
<keyword evidence="3" id="KW-0521">NADP</keyword>
<keyword evidence="2 3" id="KW-0057">Aromatic amino acid biosynthesis</keyword>
<feature type="binding site" evidence="3">
    <location>
        <position position="85"/>
    </location>
    <ligand>
        <name>shikimate</name>
        <dbReference type="ChEBI" id="CHEBI:36208"/>
    </ligand>
</feature>
<feature type="active site" description="Proton acceptor" evidence="3">
    <location>
        <position position="64"/>
    </location>
</feature>
<comment type="pathway">
    <text evidence="1 3">Metabolic intermediate biosynthesis; chorismate biosynthesis; chorismate from D-erythrose 4-phosphate and phosphoenolpyruvate: step 4/7.</text>
</comment>
<gene>
    <name evidence="3" type="primary">aroE</name>
    <name evidence="5" type="ORF">GC105_12395</name>
</gene>
<feature type="binding site" evidence="3">
    <location>
        <position position="206"/>
    </location>
    <ligand>
        <name>NADP(+)</name>
        <dbReference type="ChEBI" id="CHEBI:58349"/>
    </ligand>
</feature>
<dbReference type="GO" id="GO:0050661">
    <property type="term" value="F:NADP binding"/>
    <property type="evidence" value="ECO:0007669"/>
    <property type="project" value="TreeGrafter"/>
</dbReference>
<comment type="catalytic activity">
    <reaction evidence="3">
        <text>shikimate + NADP(+) = 3-dehydroshikimate + NADPH + H(+)</text>
        <dbReference type="Rhea" id="RHEA:17737"/>
        <dbReference type="ChEBI" id="CHEBI:15378"/>
        <dbReference type="ChEBI" id="CHEBI:16630"/>
        <dbReference type="ChEBI" id="CHEBI:36208"/>
        <dbReference type="ChEBI" id="CHEBI:57783"/>
        <dbReference type="ChEBI" id="CHEBI:58349"/>
        <dbReference type="EC" id="1.1.1.25"/>
    </reaction>
</comment>
<dbReference type="RefSeq" id="WP_152805244.1">
    <property type="nucleotide sequence ID" value="NZ_WHNX01000021.1"/>
</dbReference>
<dbReference type="Proteomes" id="UP000440004">
    <property type="component" value="Unassembled WGS sequence"/>
</dbReference>
<proteinExistence type="inferred from homology"/>
<dbReference type="InterPro" id="IPR036291">
    <property type="entry name" value="NAD(P)-bd_dom_sf"/>
</dbReference>
<dbReference type="SUPFAM" id="SSF53223">
    <property type="entry name" value="Aminoacid dehydrogenase-like, N-terminal domain"/>
    <property type="match status" value="1"/>
</dbReference>
<dbReference type="InterPro" id="IPR022893">
    <property type="entry name" value="Shikimate_DH_fam"/>
</dbReference>
<dbReference type="GO" id="GO:0004764">
    <property type="term" value="F:shikimate 3-dehydrogenase (NADP+) activity"/>
    <property type="evidence" value="ECO:0007669"/>
    <property type="project" value="UniProtKB-UniRule"/>
</dbReference>
<dbReference type="AlphaFoldDB" id="A0A6A7KAN8"/>
<evidence type="ECO:0000259" key="4">
    <source>
        <dbReference type="Pfam" id="PF08501"/>
    </source>
</evidence>
<name>A0A6A7KAN8_9FIRM</name>
<keyword evidence="3" id="KW-0028">Amino-acid biosynthesis</keyword>
<evidence type="ECO:0000313" key="6">
    <source>
        <dbReference type="Proteomes" id="UP000440004"/>
    </source>
</evidence>
<dbReference type="PANTHER" id="PTHR21089">
    <property type="entry name" value="SHIKIMATE DEHYDROGENASE"/>
    <property type="match status" value="1"/>
</dbReference>
<feature type="binding site" evidence="3">
    <location>
        <position position="60"/>
    </location>
    <ligand>
        <name>shikimate</name>
        <dbReference type="ChEBI" id="CHEBI:36208"/>
    </ligand>
</feature>
<feature type="binding site" evidence="3">
    <location>
        <position position="100"/>
    </location>
    <ligand>
        <name>shikimate</name>
        <dbReference type="ChEBI" id="CHEBI:36208"/>
    </ligand>
</feature>
<comment type="caution">
    <text evidence="5">The sequence shown here is derived from an EMBL/GenBank/DDBJ whole genome shotgun (WGS) entry which is preliminary data.</text>
</comment>
<feature type="binding site" evidence="3">
    <location>
        <position position="229"/>
    </location>
    <ligand>
        <name>NADP(+)</name>
        <dbReference type="ChEBI" id="CHEBI:58349"/>
    </ligand>
</feature>
<dbReference type="GO" id="GO:0019632">
    <property type="term" value="P:shikimate metabolic process"/>
    <property type="evidence" value="ECO:0007669"/>
    <property type="project" value="TreeGrafter"/>
</dbReference>
<dbReference type="InterPro" id="IPR046346">
    <property type="entry name" value="Aminoacid_DH-like_N_sf"/>
</dbReference>
<dbReference type="InterPro" id="IPR013708">
    <property type="entry name" value="Shikimate_DH-bd_N"/>
</dbReference>
<keyword evidence="3" id="KW-0560">Oxidoreductase</keyword>
<feature type="binding site" evidence="3">
    <location>
        <position position="208"/>
    </location>
    <ligand>
        <name>shikimate</name>
        <dbReference type="ChEBI" id="CHEBI:36208"/>
    </ligand>
</feature>
<accession>A0A6A7KAN8</accession>
<feature type="domain" description="Shikimate dehydrogenase substrate binding N-terminal" evidence="4">
    <location>
        <begin position="6"/>
        <end position="87"/>
    </location>
</feature>
<dbReference type="GO" id="GO:0005829">
    <property type="term" value="C:cytosol"/>
    <property type="evidence" value="ECO:0007669"/>
    <property type="project" value="TreeGrafter"/>
</dbReference>
<dbReference type="PANTHER" id="PTHR21089:SF1">
    <property type="entry name" value="BIFUNCTIONAL 3-DEHYDROQUINATE DEHYDRATASE_SHIKIMATE DEHYDROGENASE, CHLOROPLASTIC"/>
    <property type="match status" value="1"/>
</dbReference>
<keyword evidence="6" id="KW-1185">Reference proteome</keyword>
<dbReference type="CDD" id="cd01065">
    <property type="entry name" value="NAD_bind_Shikimate_DH"/>
    <property type="match status" value="1"/>
</dbReference>